<dbReference type="GO" id="GO:0004523">
    <property type="term" value="F:RNA-DNA hybrid ribonuclease activity"/>
    <property type="evidence" value="ECO:0007669"/>
    <property type="project" value="InterPro"/>
</dbReference>
<comment type="caution">
    <text evidence="3">The sequence shown here is derived from an EMBL/GenBank/DDBJ whole genome shotgun (WGS) entry which is preliminary data.</text>
</comment>
<dbReference type="EMBL" id="JAAVVJ010000015">
    <property type="protein sequence ID" value="KAF7205785.1"/>
    <property type="molecule type" value="Genomic_DNA"/>
</dbReference>
<evidence type="ECO:0000256" key="1">
    <source>
        <dbReference type="SAM" id="MobiDB-lite"/>
    </source>
</evidence>
<name>A0A9D2XPC5_NOTFU</name>
<feature type="non-terminal residue" evidence="3">
    <location>
        <position position="433"/>
    </location>
</feature>
<dbReference type="CDD" id="cd09276">
    <property type="entry name" value="Rnase_HI_RT_non_LTR"/>
    <property type="match status" value="1"/>
</dbReference>
<sequence length="433" mass="48744">MFASRGASGGGKGGKYSVEDLYGISKKPKASTSSGSIVAKSGTKSSKTSEQRSESEAFASQILEAAHKLVERRRLELYLREYGLSLADCVSERSAMTYRAGPWRSGPRLQKLALGTWNVTSLVGKEPELVCEVERFRLDIVGLTSTHGSGSGTNGSKDSVSGRTGCSFYIPVVGKGEKIRTPDGMSVFTVEMLAIYFSLDWIEQNRFRNCIICTDSLSVLLALNSRTNENRVDIFLEIFECLFRLCALGIEIRFMRVPAHRGIEGNELADYYAKQAVKLEAVIPIPFSSNEVKSMIKDRIMNEWQDMWVRDKNGRHLFNIQKVVGKMTIKELNNREQTIITRLRLGHSGLNSTLHMLGKHLKGFCDCGKEQETVEHVLCFCSKYTVIRGEFVDRLKTKGYGAWDLRTLLNGNKSIYKLVLEFLRKIKVFNRIW</sequence>
<feature type="region of interest" description="Disordered" evidence="1">
    <location>
        <begin position="26"/>
        <end position="54"/>
    </location>
</feature>
<organism evidence="3 4">
    <name type="scientific">Nothobranchius furzeri</name>
    <name type="common">Turquoise killifish</name>
    <dbReference type="NCBI Taxonomy" id="105023"/>
    <lineage>
        <taxon>Eukaryota</taxon>
        <taxon>Metazoa</taxon>
        <taxon>Chordata</taxon>
        <taxon>Craniata</taxon>
        <taxon>Vertebrata</taxon>
        <taxon>Euteleostomi</taxon>
        <taxon>Actinopterygii</taxon>
        <taxon>Neopterygii</taxon>
        <taxon>Teleostei</taxon>
        <taxon>Neoteleostei</taxon>
        <taxon>Acanthomorphata</taxon>
        <taxon>Ovalentaria</taxon>
        <taxon>Atherinomorphae</taxon>
        <taxon>Cyprinodontiformes</taxon>
        <taxon>Nothobranchiidae</taxon>
        <taxon>Nothobranchius</taxon>
    </lineage>
</organism>
<dbReference type="Proteomes" id="UP000822369">
    <property type="component" value="Chromosome 15"/>
</dbReference>
<dbReference type="InterPro" id="IPR002156">
    <property type="entry name" value="RNaseH_domain"/>
</dbReference>
<dbReference type="AlphaFoldDB" id="A0A9D2XPC5"/>
<gene>
    <name evidence="3" type="ORF">G4P62_010967</name>
</gene>
<evidence type="ECO:0000313" key="3">
    <source>
        <dbReference type="EMBL" id="KAF7205785.1"/>
    </source>
</evidence>
<reference evidence="3" key="1">
    <citation type="submission" date="2020-03" db="EMBL/GenBank/DDBJ databases">
        <title>Intra-Species Differences in Population Size shape Life History and Genome Evolution.</title>
        <authorList>
            <person name="Willemsen D."/>
            <person name="Cui R."/>
            <person name="Valenzano D.R."/>
        </authorList>
    </citation>
    <scope>NUCLEOTIDE SEQUENCE</scope>
    <source>
        <strain evidence="3">GRZ</strain>
        <tissue evidence="3">Whole</tissue>
    </source>
</reference>
<dbReference type="SUPFAM" id="SSF53098">
    <property type="entry name" value="Ribonuclease H-like"/>
    <property type="match status" value="1"/>
</dbReference>
<feature type="compositionally biased region" description="Polar residues" evidence="1">
    <location>
        <begin position="30"/>
        <end position="46"/>
    </location>
</feature>
<proteinExistence type="predicted"/>
<dbReference type="GO" id="GO:0003676">
    <property type="term" value="F:nucleic acid binding"/>
    <property type="evidence" value="ECO:0007669"/>
    <property type="project" value="InterPro"/>
</dbReference>
<evidence type="ECO:0000313" key="4">
    <source>
        <dbReference type="Proteomes" id="UP000822369"/>
    </source>
</evidence>
<evidence type="ECO:0000259" key="2">
    <source>
        <dbReference type="PROSITE" id="PS50879"/>
    </source>
</evidence>
<dbReference type="InterPro" id="IPR036397">
    <property type="entry name" value="RNaseH_sf"/>
</dbReference>
<feature type="domain" description="RNase H type-1" evidence="2">
    <location>
        <begin position="156"/>
        <end position="278"/>
    </location>
</feature>
<dbReference type="Gene3D" id="3.30.420.10">
    <property type="entry name" value="Ribonuclease H-like superfamily/Ribonuclease H"/>
    <property type="match status" value="1"/>
</dbReference>
<protein>
    <submittedName>
        <fullName evidence="3">Transcript variant X2</fullName>
    </submittedName>
</protein>
<accession>A0A9D2XPC5</accession>
<dbReference type="PROSITE" id="PS50879">
    <property type="entry name" value="RNASE_H_1"/>
    <property type="match status" value="1"/>
</dbReference>
<dbReference type="InterPro" id="IPR012337">
    <property type="entry name" value="RNaseH-like_sf"/>
</dbReference>